<dbReference type="AlphaFoldDB" id="A0AAV7URX2"/>
<keyword evidence="1" id="KW-0880">Kelch repeat</keyword>
<dbReference type="PANTHER" id="PTHR46376">
    <property type="entry name" value="LEUCINE-ZIPPER-LIKE TRANSCRIPTIONAL REGULATOR 1"/>
    <property type="match status" value="1"/>
</dbReference>
<dbReference type="Pfam" id="PF01344">
    <property type="entry name" value="Kelch_1"/>
    <property type="match status" value="1"/>
</dbReference>
<keyword evidence="2" id="KW-0677">Repeat</keyword>
<dbReference type="SUPFAM" id="SSF117281">
    <property type="entry name" value="Kelch motif"/>
    <property type="match status" value="2"/>
</dbReference>
<accession>A0AAV7URX2</accession>
<dbReference type="PANTHER" id="PTHR46376:SF1">
    <property type="entry name" value="LEUCINE-ZIPPER-LIKE TRANSCRIPTIONAL REGULATOR 1"/>
    <property type="match status" value="1"/>
</dbReference>
<keyword evidence="4" id="KW-1185">Reference proteome</keyword>
<dbReference type="InterPro" id="IPR015915">
    <property type="entry name" value="Kelch-typ_b-propeller"/>
</dbReference>
<evidence type="ECO:0000256" key="1">
    <source>
        <dbReference type="ARBA" id="ARBA00022441"/>
    </source>
</evidence>
<gene>
    <name evidence="3" type="ORF">NDU88_007075</name>
</gene>
<organism evidence="3 4">
    <name type="scientific">Pleurodeles waltl</name>
    <name type="common">Iberian ribbed newt</name>
    <dbReference type="NCBI Taxonomy" id="8319"/>
    <lineage>
        <taxon>Eukaryota</taxon>
        <taxon>Metazoa</taxon>
        <taxon>Chordata</taxon>
        <taxon>Craniata</taxon>
        <taxon>Vertebrata</taxon>
        <taxon>Euteleostomi</taxon>
        <taxon>Amphibia</taxon>
        <taxon>Batrachia</taxon>
        <taxon>Caudata</taxon>
        <taxon>Salamandroidea</taxon>
        <taxon>Salamandridae</taxon>
        <taxon>Pleurodelinae</taxon>
        <taxon>Pleurodeles</taxon>
    </lineage>
</organism>
<dbReference type="Pfam" id="PF24681">
    <property type="entry name" value="Kelch_KLHDC2_KLHL20_DRC7"/>
    <property type="match status" value="1"/>
</dbReference>
<protein>
    <submittedName>
        <fullName evidence="3">Uncharacterized protein</fullName>
    </submittedName>
</protein>
<dbReference type="GO" id="GO:0005794">
    <property type="term" value="C:Golgi apparatus"/>
    <property type="evidence" value="ECO:0007669"/>
    <property type="project" value="TreeGrafter"/>
</dbReference>
<name>A0AAV7URX2_PLEWA</name>
<dbReference type="Gene3D" id="2.120.10.80">
    <property type="entry name" value="Kelch-type beta propeller"/>
    <property type="match status" value="2"/>
</dbReference>
<dbReference type="Proteomes" id="UP001066276">
    <property type="component" value="Chromosome 3_1"/>
</dbReference>
<reference evidence="3" key="1">
    <citation type="journal article" date="2022" name="bioRxiv">
        <title>Sequencing and chromosome-scale assembly of the giantPleurodeles waltlgenome.</title>
        <authorList>
            <person name="Brown T."/>
            <person name="Elewa A."/>
            <person name="Iarovenko S."/>
            <person name="Subramanian E."/>
            <person name="Araus A.J."/>
            <person name="Petzold A."/>
            <person name="Susuki M."/>
            <person name="Suzuki K.-i.T."/>
            <person name="Hayashi T."/>
            <person name="Toyoda A."/>
            <person name="Oliveira C."/>
            <person name="Osipova E."/>
            <person name="Leigh N.D."/>
            <person name="Simon A."/>
            <person name="Yun M.H."/>
        </authorList>
    </citation>
    <scope>NUCLEOTIDE SEQUENCE</scope>
    <source>
        <strain evidence="3">20211129_DDA</strain>
        <tissue evidence="3">Liver</tissue>
    </source>
</reference>
<dbReference type="EMBL" id="JANPWB010000005">
    <property type="protein sequence ID" value="KAJ1190337.1"/>
    <property type="molecule type" value="Genomic_DNA"/>
</dbReference>
<proteinExistence type="predicted"/>
<dbReference type="InterPro" id="IPR051568">
    <property type="entry name" value="LZTR1/Attractin"/>
</dbReference>
<comment type="caution">
    <text evidence="3">The sequence shown here is derived from an EMBL/GenBank/DDBJ whole genome shotgun (WGS) entry which is preliminary data.</text>
</comment>
<dbReference type="InterPro" id="IPR006652">
    <property type="entry name" value="Kelch_1"/>
</dbReference>
<evidence type="ECO:0000313" key="3">
    <source>
        <dbReference type="EMBL" id="KAJ1190337.1"/>
    </source>
</evidence>
<evidence type="ECO:0000313" key="4">
    <source>
        <dbReference type="Proteomes" id="UP001066276"/>
    </source>
</evidence>
<evidence type="ECO:0000256" key="2">
    <source>
        <dbReference type="ARBA" id="ARBA00022737"/>
    </source>
</evidence>
<sequence>MYGGFIYIFGGRNNTILSDFWRYRIEYNEWEPLVCCEKSPEKLEGHSMVAYQAVLYVFGGMLDSGFTQGKTPLWLYNIDSEGWTQSHTKDTERELTGPVNRKSHSAVVFEAGMYIYGGYLDLKGASEEFWFLNFDSMKWTRLPPGSCDCGPGPRYGHSSVVYKDAMYVFGGLVGMVEKNDFWTWNFYSQMWTIIKSSFRPPKVMGHSSVVFEDCMLVFGGGRPNDSATSHLWKFQFCSQSWKKISFKDVLPISQMYHSLLGVGLSFQQKIKFSNQSKDDFNQMLKEGQQSRAPYNTFQTLRYNKVSNITNGIEMKIFTQCPGVPLSTSKQTFSKYCAIEGQAVLSEVETSFFNPMFGCPEDNEDMTRYPIKDGDVTIQHRDYSDVPLKHFPDVLLLIGGKPLAGCSSISIWQMKME</sequence>